<dbReference type="SUPFAM" id="SSF51430">
    <property type="entry name" value="NAD(P)-linked oxidoreductase"/>
    <property type="match status" value="1"/>
</dbReference>
<dbReference type="PRINTS" id="PR00069">
    <property type="entry name" value="ALDKETRDTASE"/>
</dbReference>
<dbReference type="InterPro" id="IPR050791">
    <property type="entry name" value="Aldo-Keto_reductase"/>
</dbReference>
<dbReference type="GO" id="GO:0005737">
    <property type="term" value="C:cytoplasm"/>
    <property type="evidence" value="ECO:0007669"/>
    <property type="project" value="TreeGrafter"/>
</dbReference>
<dbReference type="PANTHER" id="PTHR43625">
    <property type="entry name" value="AFLATOXIN B1 ALDEHYDE REDUCTASE"/>
    <property type="match status" value="1"/>
</dbReference>
<gene>
    <name evidence="3" type="ORF">CU098_013821</name>
</gene>
<keyword evidence="4" id="KW-1185">Reference proteome</keyword>
<evidence type="ECO:0000256" key="1">
    <source>
        <dbReference type="ARBA" id="ARBA00023002"/>
    </source>
</evidence>
<dbReference type="InterPro" id="IPR023210">
    <property type="entry name" value="NADP_OxRdtase_dom"/>
</dbReference>
<name>A0A367KY03_RHIST</name>
<dbReference type="Proteomes" id="UP000253551">
    <property type="component" value="Unassembled WGS sequence"/>
</dbReference>
<sequence>MTIKLGKGVVPTTDTKLKLAGVLEVPPIAIGCWQWGDTKVWNWGEGSPKDAEEAFDTAYKLGIPFYDTAEEYGNGVSENQIFRFREKYSEEEKAKQVIATKFFPYSHRTEFPGVLLSALKDSLARLGIFKADLYQIHAPIHPVEVEVVAEALADAYDAGLIKTVGVSNYGIDEIKRMHGALKKRNVLLASNQISYSLTRTIPETSGLIKLCHNLGIAILAYSRKYHFFKSLKKNNIFTALGMGILTGKYPPEGPFPKERQERFSVYDKTQLSQLLGLLKRLGDKYQKTQSAIALNWCIAKGTIPLGGAKTAEHVKHNTEALGFRLTEEEVSELDKLSFEGSNNNEWQHG</sequence>
<dbReference type="PROSITE" id="PS00062">
    <property type="entry name" value="ALDOKETO_REDUCTASE_2"/>
    <property type="match status" value="1"/>
</dbReference>
<evidence type="ECO:0000313" key="4">
    <source>
        <dbReference type="Proteomes" id="UP000253551"/>
    </source>
</evidence>
<proteinExistence type="predicted"/>
<dbReference type="STRING" id="4846.A0A367KY03"/>
<dbReference type="GO" id="GO:0016491">
    <property type="term" value="F:oxidoreductase activity"/>
    <property type="evidence" value="ECO:0007669"/>
    <property type="project" value="UniProtKB-KW"/>
</dbReference>
<dbReference type="Pfam" id="PF00248">
    <property type="entry name" value="Aldo_ket_red"/>
    <property type="match status" value="1"/>
</dbReference>
<dbReference type="InterPro" id="IPR018170">
    <property type="entry name" value="Aldo/ket_reductase_CS"/>
</dbReference>
<dbReference type="PANTHER" id="PTHR43625:SF5">
    <property type="entry name" value="PYRIDOXAL REDUCTASE, CHLOROPLASTIC"/>
    <property type="match status" value="1"/>
</dbReference>
<organism evidence="3 4">
    <name type="scientific">Rhizopus stolonifer</name>
    <name type="common">Rhizopus nigricans</name>
    <dbReference type="NCBI Taxonomy" id="4846"/>
    <lineage>
        <taxon>Eukaryota</taxon>
        <taxon>Fungi</taxon>
        <taxon>Fungi incertae sedis</taxon>
        <taxon>Mucoromycota</taxon>
        <taxon>Mucoromycotina</taxon>
        <taxon>Mucoromycetes</taxon>
        <taxon>Mucorales</taxon>
        <taxon>Mucorineae</taxon>
        <taxon>Rhizopodaceae</taxon>
        <taxon>Rhizopus</taxon>
    </lineage>
</organism>
<reference evidence="3 4" key="1">
    <citation type="journal article" date="2018" name="G3 (Bethesda)">
        <title>Phylogenetic and Phylogenomic Definition of Rhizopus Species.</title>
        <authorList>
            <person name="Gryganskyi A.P."/>
            <person name="Golan J."/>
            <person name="Dolatabadi S."/>
            <person name="Mondo S."/>
            <person name="Robb S."/>
            <person name="Idnurm A."/>
            <person name="Muszewska A."/>
            <person name="Steczkiewicz K."/>
            <person name="Masonjones S."/>
            <person name="Liao H.L."/>
            <person name="Gajdeczka M.T."/>
            <person name="Anike F."/>
            <person name="Vuek A."/>
            <person name="Anishchenko I.M."/>
            <person name="Voigt K."/>
            <person name="de Hoog G.S."/>
            <person name="Smith M.E."/>
            <person name="Heitman J."/>
            <person name="Vilgalys R."/>
            <person name="Stajich J.E."/>
        </authorList>
    </citation>
    <scope>NUCLEOTIDE SEQUENCE [LARGE SCALE GENOMIC DNA]</scope>
    <source>
        <strain evidence="3 4">LSU 92-RS-03</strain>
    </source>
</reference>
<evidence type="ECO:0000259" key="2">
    <source>
        <dbReference type="Pfam" id="PF00248"/>
    </source>
</evidence>
<protein>
    <recommendedName>
        <fullName evidence="2">NADP-dependent oxidoreductase domain-containing protein</fullName>
    </recommendedName>
</protein>
<comment type="caution">
    <text evidence="3">The sequence shown here is derived from an EMBL/GenBank/DDBJ whole genome shotgun (WGS) entry which is preliminary data.</text>
</comment>
<keyword evidence="1" id="KW-0560">Oxidoreductase</keyword>
<accession>A0A367KY03</accession>
<evidence type="ECO:0000313" key="3">
    <source>
        <dbReference type="EMBL" id="RCI07066.1"/>
    </source>
</evidence>
<dbReference type="InterPro" id="IPR020471">
    <property type="entry name" value="AKR"/>
</dbReference>
<dbReference type="OrthoDB" id="37537at2759"/>
<dbReference type="EMBL" id="PJQM01000040">
    <property type="protein sequence ID" value="RCI07066.1"/>
    <property type="molecule type" value="Genomic_DNA"/>
</dbReference>
<dbReference type="InterPro" id="IPR036812">
    <property type="entry name" value="NAD(P)_OxRdtase_dom_sf"/>
</dbReference>
<dbReference type="Gene3D" id="3.20.20.100">
    <property type="entry name" value="NADP-dependent oxidoreductase domain"/>
    <property type="match status" value="1"/>
</dbReference>
<dbReference type="AlphaFoldDB" id="A0A367KY03"/>
<dbReference type="CDD" id="cd19093">
    <property type="entry name" value="AKR_AtPLR-like"/>
    <property type="match status" value="1"/>
</dbReference>
<feature type="domain" description="NADP-dependent oxidoreductase" evidence="2">
    <location>
        <begin position="27"/>
        <end position="336"/>
    </location>
</feature>